<protein>
    <submittedName>
        <fullName evidence="2">Multidrug transporter</fullName>
    </submittedName>
</protein>
<evidence type="ECO:0000256" key="1">
    <source>
        <dbReference type="SAM" id="Phobius"/>
    </source>
</evidence>
<keyword evidence="3" id="KW-1185">Reference proteome</keyword>
<keyword evidence="1" id="KW-0812">Transmembrane</keyword>
<name>A0A2A3MK86_9PSED</name>
<feature type="transmembrane region" description="Helical" evidence="1">
    <location>
        <begin position="27"/>
        <end position="45"/>
    </location>
</feature>
<dbReference type="AlphaFoldDB" id="A0A2A3MK86"/>
<sequence>MPYGIALFLIWLVLLLRFPRVMLPVSGIVAALGLLLAAVMGVLQWQQGQRIDKLAFELQYQPESCPFGQPLFVSIRNHGDRTARNISWQLWANQPGYNSNLVDVAASDQRFNLGIDLQPGADTQVCYSLPRLRSGYRESELEYRADTVRADFIKEQ</sequence>
<evidence type="ECO:0000313" key="2">
    <source>
        <dbReference type="EMBL" id="PBK05216.1"/>
    </source>
</evidence>
<reference evidence="2 3" key="1">
    <citation type="submission" date="2017-09" db="EMBL/GenBank/DDBJ databases">
        <title>Pseudomonas abyssi sp. nov. isolated from Abyssopelagic Water.</title>
        <authorList>
            <person name="Wei Y."/>
        </authorList>
    </citation>
    <scope>NUCLEOTIDE SEQUENCE [LARGE SCALE GENOMIC DNA]</scope>
    <source>
        <strain evidence="2 3">MT5</strain>
    </source>
</reference>
<gene>
    <name evidence="2" type="ORF">CNQ84_05380</name>
</gene>
<accession>A0A2A3MK86</accession>
<evidence type="ECO:0000313" key="3">
    <source>
        <dbReference type="Proteomes" id="UP000242313"/>
    </source>
</evidence>
<dbReference type="RefSeq" id="WP_096003881.1">
    <property type="nucleotide sequence ID" value="NZ_NTMR01000005.1"/>
</dbReference>
<keyword evidence="1" id="KW-1133">Transmembrane helix</keyword>
<dbReference type="EMBL" id="NTMR01000005">
    <property type="protein sequence ID" value="PBK05216.1"/>
    <property type="molecule type" value="Genomic_DNA"/>
</dbReference>
<proteinExistence type="predicted"/>
<dbReference type="Proteomes" id="UP000242313">
    <property type="component" value="Unassembled WGS sequence"/>
</dbReference>
<organism evidence="2 3">
    <name type="scientific">Pseudomonas abyssi</name>
    <dbReference type="NCBI Taxonomy" id="170540"/>
    <lineage>
        <taxon>Bacteria</taxon>
        <taxon>Pseudomonadati</taxon>
        <taxon>Pseudomonadota</taxon>
        <taxon>Gammaproteobacteria</taxon>
        <taxon>Pseudomonadales</taxon>
        <taxon>Pseudomonadaceae</taxon>
        <taxon>Pseudomonas</taxon>
    </lineage>
</organism>
<keyword evidence="1" id="KW-0472">Membrane</keyword>
<comment type="caution">
    <text evidence="2">The sequence shown here is derived from an EMBL/GenBank/DDBJ whole genome shotgun (WGS) entry which is preliminary data.</text>
</comment>